<evidence type="ECO:0000256" key="1">
    <source>
        <dbReference type="ARBA" id="ARBA00004141"/>
    </source>
</evidence>
<feature type="domain" description="RyR/IP3R Homology associated" evidence="8">
    <location>
        <begin position="6"/>
        <end position="41"/>
    </location>
</feature>
<dbReference type="InterPro" id="IPR015925">
    <property type="entry name" value="Ryanodine_IP3_receptor"/>
</dbReference>
<protein>
    <recommendedName>
        <fullName evidence="10">Ion transport domain-containing protein</fullName>
    </recommendedName>
</protein>
<feature type="transmembrane region" description="Helical" evidence="6">
    <location>
        <begin position="445"/>
        <end position="466"/>
    </location>
</feature>
<evidence type="ECO:0000256" key="2">
    <source>
        <dbReference type="ARBA" id="ARBA00022692"/>
    </source>
</evidence>
<feature type="transmembrane region" description="Helical" evidence="6">
    <location>
        <begin position="411"/>
        <end position="433"/>
    </location>
</feature>
<dbReference type="PANTHER" id="PTHR13715">
    <property type="entry name" value="RYANODINE RECEPTOR AND IP3 RECEPTOR"/>
    <property type="match status" value="1"/>
</dbReference>
<evidence type="ECO:0000256" key="6">
    <source>
        <dbReference type="SAM" id="Phobius"/>
    </source>
</evidence>
<dbReference type="Pfam" id="PF00520">
    <property type="entry name" value="Ion_trans"/>
    <property type="match status" value="1"/>
</dbReference>
<dbReference type="InterPro" id="IPR013662">
    <property type="entry name" value="RIH_assoc-dom"/>
</dbReference>
<feature type="transmembrane region" description="Helical" evidence="6">
    <location>
        <begin position="486"/>
        <end position="509"/>
    </location>
</feature>
<organism evidence="9">
    <name type="scientific">Eutreptiella gymnastica</name>
    <dbReference type="NCBI Taxonomy" id="73025"/>
    <lineage>
        <taxon>Eukaryota</taxon>
        <taxon>Discoba</taxon>
        <taxon>Euglenozoa</taxon>
        <taxon>Euglenida</taxon>
        <taxon>Spirocuta</taxon>
        <taxon>Euglenophyceae</taxon>
        <taxon>Eutreptiales</taxon>
        <taxon>Eutreptiaceae</taxon>
        <taxon>Eutreptiella</taxon>
    </lineage>
</organism>
<dbReference type="Pfam" id="PF08454">
    <property type="entry name" value="RIH_assoc"/>
    <property type="match status" value="1"/>
</dbReference>
<gene>
    <name evidence="9" type="ORF">EGYM00163_LOCUS30469</name>
</gene>
<evidence type="ECO:0000313" key="9">
    <source>
        <dbReference type="EMBL" id="CAE0819300.1"/>
    </source>
</evidence>
<feature type="region of interest" description="Disordered" evidence="5">
    <location>
        <begin position="708"/>
        <end position="767"/>
    </location>
</feature>
<evidence type="ECO:0000256" key="4">
    <source>
        <dbReference type="ARBA" id="ARBA00023136"/>
    </source>
</evidence>
<dbReference type="AlphaFoldDB" id="A0A7S4LBZ1"/>
<sequence>MDKLLCEIALQGFNTLTEFCQGPCPENQAALVQCNVCNEVNIVFQAEQHTGDLEELDFELRSASVVMLLSLLEGNTDSSRTDLMVQTLQFEDMRKTLDAMWNSVSHGVLNGELVEGDDKQEATLDLAFNLYVLLFRLGALGDTLDAQSGSENEEYEYFRSVLTVIEIAREDTIEKVYFRKPTICNMLLPAAKEDVIANVNRASPMTKLMDFFKRANDLIMTMEHQAQYKQWIIQQYPAPPKPSTKDSWAKNVWYAVRMWVRGRMLELPTSGHAIFQDAALVLSLVINIILCWLWTGKMMDEMVDDMLEFDGDHVHVGETLWTWFIHSLTDFLGIIMLVLNVGSLTTSIKMKPPHMPLEWQFVYHDMGFIFVALVALSYSPLFHSLHLLAIVRKSPLLQNVMQAVTVNGRSLLVTALLCFVIVYLYSIAGFVMFPDDFRNAESNEFHCQTVYQCFIFVMTSGVRAGGGIGDLLTERKYSQNAWLGRVAYDFSFFVIVIVCLLNIVSGIIIDTFAQLRDQREEILSDTQNRCFICHLDANAFDRRVEGGFEEHVKKQHNMWGYLYFMHHLRRKPVHEFTGQESYVWEKMQRKDISFFPLNKSLDYENAVHEDKAGDMERMEAAGPQQQAILPTFDNAPSAKESKEVKNDQLERLLEEKYQASIEMMDKKIGQLLTDIKVPMEEVLGILRSKEEAAGGEMVAKSNTTLHIHHTARGGGRTSRLPGYMQPTASSAQKNKPNIRVTPAPVDHKTDTSPRESHLSTGSPSPSN</sequence>
<dbReference type="EMBL" id="HBJA01087445">
    <property type="protein sequence ID" value="CAE0819300.1"/>
    <property type="molecule type" value="Transcribed_RNA"/>
</dbReference>
<keyword evidence="4 6" id="KW-0472">Membrane</keyword>
<evidence type="ECO:0000259" key="7">
    <source>
        <dbReference type="Pfam" id="PF00520"/>
    </source>
</evidence>
<feature type="compositionally biased region" description="Polar residues" evidence="5">
    <location>
        <begin position="726"/>
        <end position="735"/>
    </location>
</feature>
<reference evidence="9" key="1">
    <citation type="submission" date="2021-01" db="EMBL/GenBank/DDBJ databases">
        <authorList>
            <person name="Corre E."/>
            <person name="Pelletier E."/>
            <person name="Niang G."/>
            <person name="Scheremetjew M."/>
            <person name="Finn R."/>
            <person name="Kale V."/>
            <person name="Holt S."/>
            <person name="Cochrane G."/>
            <person name="Meng A."/>
            <person name="Brown T."/>
            <person name="Cohen L."/>
        </authorList>
    </citation>
    <scope>NUCLEOTIDE SEQUENCE</scope>
    <source>
        <strain evidence="9">CCMP1594</strain>
    </source>
</reference>
<feature type="transmembrane region" description="Helical" evidence="6">
    <location>
        <begin position="366"/>
        <end position="391"/>
    </location>
</feature>
<keyword evidence="2 6" id="KW-0812">Transmembrane</keyword>
<evidence type="ECO:0000256" key="3">
    <source>
        <dbReference type="ARBA" id="ARBA00022989"/>
    </source>
</evidence>
<proteinExistence type="predicted"/>
<evidence type="ECO:0008006" key="10">
    <source>
        <dbReference type="Google" id="ProtNLM"/>
    </source>
</evidence>
<dbReference type="Gene3D" id="1.10.287.70">
    <property type="match status" value="1"/>
</dbReference>
<evidence type="ECO:0000259" key="8">
    <source>
        <dbReference type="Pfam" id="PF08454"/>
    </source>
</evidence>
<evidence type="ECO:0000256" key="5">
    <source>
        <dbReference type="SAM" id="MobiDB-lite"/>
    </source>
</evidence>
<keyword evidence="3 6" id="KW-1133">Transmembrane helix</keyword>
<accession>A0A7S4LBZ1</accession>
<dbReference type="GO" id="GO:0005216">
    <property type="term" value="F:monoatomic ion channel activity"/>
    <property type="evidence" value="ECO:0007669"/>
    <property type="project" value="InterPro"/>
</dbReference>
<dbReference type="PANTHER" id="PTHR13715:SF99">
    <property type="entry name" value="INOSITOL 1,4,5-TRISPHOSPHATE RECEPTOR-LIKE PROTEIN A"/>
    <property type="match status" value="1"/>
</dbReference>
<feature type="transmembrane region" description="Helical" evidence="6">
    <location>
        <begin position="273"/>
        <end position="295"/>
    </location>
</feature>
<dbReference type="InterPro" id="IPR005821">
    <property type="entry name" value="Ion_trans_dom"/>
</dbReference>
<feature type="compositionally biased region" description="Polar residues" evidence="5">
    <location>
        <begin position="758"/>
        <end position="767"/>
    </location>
</feature>
<feature type="domain" description="Ion transport" evidence="7">
    <location>
        <begin position="349"/>
        <end position="519"/>
    </location>
</feature>
<comment type="subcellular location">
    <subcellularLocation>
        <location evidence="1">Membrane</location>
        <topology evidence="1">Multi-pass membrane protein</topology>
    </subcellularLocation>
</comment>
<dbReference type="GO" id="GO:0006816">
    <property type="term" value="P:calcium ion transport"/>
    <property type="evidence" value="ECO:0007669"/>
    <property type="project" value="InterPro"/>
</dbReference>
<feature type="transmembrane region" description="Helical" evidence="6">
    <location>
        <begin position="323"/>
        <end position="345"/>
    </location>
</feature>
<name>A0A7S4LBZ1_9EUGL</name>
<dbReference type="GO" id="GO:0016020">
    <property type="term" value="C:membrane"/>
    <property type="evidence" value="ECO:0007669"/>
    <property type="project" value="UniProtKB-SubCell"/>
</dbReference>
<feature type="compositionally biased region" description="Basic and acidic residues" evidence="5">
    <location>
        <begin position="745"/>
        <end position="757"/>
    </location>
</feature>